<dbReference type="InterPro" id="IPR045279">
    <property type="entry name" value="ARR-like"/>
</dbReference>
<keyword evidence="6 11" id="KW-0805">Transcription regulation</keyword>
<comment type="function">
    <text evidence="11">Transcriptional activator that binds specific DNA sequence.</text>
</comment>
<dbReference type="PROSITE" id="PS50110">
    <property type="entry name" value="RESPONSE_REGULATORY"/>
    <property type="match status" value="1"/>
</dbReference>
<evidence type="ECO:0000256" key="5">
    <source>
        <dbReference type="ARBA" id="ARBA00023012"/>
    </source>
</evidence>
<dbReference type="Gene3D" id="1.10.10.60">
    <property type="entry name" value="Homeodomain-like"/>
    <property type="match status" value="1"/>
</dbReference>
<dbReference type="EMBL" id="CM002873">
    <property type="protein sequence ID" value="KFK33401.1"/>
    <property type="molecule type" value="Genomic_DNA"/>
</dbReference>
<evidence type="ECO:0000256" key="3">
    <source>
        <dbReference type="ARBA" id="ARBA00022553"/>
    </source>
</evidence>
<evidence type="ECO:0000313" key="16">
    <source>
        <dbReference type="Proteomes" id="UP000029120"/>
    </source>
</evidence>
<keyword evidence="3 12" id="KW-0597">Phosphoprotein</keyword>
<dbReference type="AlphaFoldDB" id="A0A087GU49"/>
<evidence type="ECO:0000256" key="9">
    <source>
        <dbReference type="ARBA" id="ARBA00023163"/>
    </source>
</evidence>
<dbReference type="SUPFAM" id="SSF52172">
    <property type="entry name" value="CheY-like"/>
    <property type="match status" value="1"/>
</dbReference>
<dbReference type="InterPro" id="IPR011006">
    <property type="entry name" value="CheY-like_superfamily"/>
</dbReference>
<keyword evidence="10 11" id="KW-0539">Nucleus</keyword>
<evidence type="ECO:0000256" key="6">
    <source>
        <dbReference type="ARBA" id="ARBA00023015"/>
    </source>
</evidence>
<feature type="compositionally biased region" description="Basic residues" evidence="13">
    <location>
        <begin position="162"/>
        <end position="171"/>
    </location>
</feature>
<dbReference type="InterPro" id="IPR017053">
    <property type="entry name" value="Response_reg_B-typ_pln"/>
</dbReference>
<dbReference type="InterPro" id="IPR001005">
    <property type="entry name" value="SANT/Myb"/>
</dbReference>
<feature type="modified residue" description="4-aspartylphosphate" evidence="12">
    <location>
        <position position="63"/>
    </location>
</feature>
<keyword evidence="4" id="KW-0932">Cytokinin signaling pathway</keyword>
<evidence type="ECO:0000256" key="2">
    <source>
        <dbReference type="ARBA" id="ARBA00006015"/>
    </source>
</evidence>
<feature type="region of interest" description="Disordered" evidence="13">
    <location>
        <begin position="333"/>
        <end position="359"/>
    </location>
</feature>
<dbReference type="Proteomes" id="UP000029120">
    <property type="component" value="Chromosome 5"/>
</dbReference>
<dbReference type="CDD" id="cd17584">
    <property type="entry name" value="REC_typeB_ARR-like"/>
    <property type="match status" value="1"/>
</dbReference>
<sequence>MAICDQFPYGLRVLVVDDDTSCLIILEKMLLRLMYQVTICSQAEVALTLLREKKGSFDLVLSDVHMPGMNGYKLLQQVGLEMDLPVIMMSVDGRTSTVMTGINNGACDYLIKPIRYEELKNIWQHVVRKKCTMNKKVPRNLEDNSSLETVVSVSECLEGSMKRRKKKKKRSVDREDVDDDNNSKKSRVVWSIDLHQQFVNAVNQLGIEKAVPKRILELMNAPSLSRENVASHLQKFRLYMKRLSGVDSQSSDSESMKRCENIQDLVSSGQIHPQTLAALYGRPIDNDMSGGFGAWLPNDNNLDVSSVSNRGFGAVRGLSTSANLRQQCDDFIKQGNGSNVNEESWNFERSSRPRKNHRY</sequence>
<evidence type="ECO:0000256" key="10">
    <source>
        <dbReference type="ARBA" id="ARBA00023242"/>
    </source>
</evidence>
<dbReference type="InterPro" id="IPR006447">
    <property type="entry name" value="Myb_dom_plants"/>
</dbReference>
<proteinExistence type="inferred from homology"/>
<keyword evidence="7 11" id="KW-0238">DNA-binding</keyword>
<evidence type="ECO:0000313" key="15">
    <source>
        <dbReference type="EMBL" id="KFK33401.1"/>
    </source>
</evidence>
<dbReference type="FunFam" id="3.40.50.2300:FF:000408">
    <property type="entry name" value="Two-component response regulator"/>
    <property type="match status" value="1"/>
</dbReference>
<evidence type="ECO:0000256" key="8">
    <source>
        <dbReference type="ARBA" id="ARBA00023159"/>
    </source>
</evidence>
<dbReference type="GO" id="GO:0000160">
    <property type="term" value="P:phosphorelay signal transduction system"/>
    <property type="evidence" value="ECO:0007669"/>
    <property type="project" value="UniProtKB-KW"/>
</dbReference>
<comment type="subcellular location">
    <subcellularLocation>
        <location evidence="1 11">Nucleus</location>
    </subcellularLocation>
</comment>
<dbReference type="InterPro" id="IPR009057">
    <property type="entry name" value="Homeodomain-like_sf"/>
</dbReference>
<evidence type="ECO:0000256" key="1">
    <source>
        <dbReference type="ARBA" id="ARBA00004123"/>
    </source>
</evidence>
<dbReference type="Pfam" id="PF00249">
    <property type="entry name" value="Myb_DNA-binding"/>
    <property type="match status" value="1"/>
</dbReference>
<evidence type="ECO:0000256" key="11">
    <source>
        <dbReference type="PIRNR" id="PIRNR036392"/>
    </source>
</evidence>
<evidence type="ECO:0000256" key="4">
    <source>
        <dbReference type="ARBA" id="ARBA00022864"/>
    </source>
</evidence>
<feature type="region of interest" description="Disordered" evidence="13">
    <location>
        <begin position="162"/>
        <end position="182"/>
    </location>
</feature>
<keyword evidence="16" id="KW-1185">Reference proteome</keyword>
<dbReference type="InterPro" id="IPR001789">
    <property type="entry name" value="Sig_transdc_resp-reg_receiver"/>
</dbReference>
<dbReference type="OrthoDB" id="60033at2759"/>
<evidence type="ECO:0000256" key="7">
    <source>
        <dbReference type="ARBA" id="ARBA00023125"/>
    </source>
</evidence>
<dbReference type="NCBIfam" id="TIGR01557">
    <property type="entry name" value="myb_SHAQKYF"/>
    <property type="match status" value="1"/>
</dbReference>
<dbReference type="SMART" id="SM00448">
    <property type="entry name" value="REC"/>
    <property type="match status" value="1"/>
</dbReference>
<dbReference type="SUPFAM" id="SSF46689">
    <property type="entry name" value="Homeodomain-like"/>
    <property type="match status" value="1"/>
</dbReference>
<gene>
    <name evidence="15" type="ordered locus">AALP_Aa5g008000</name>
</gene>
<organism evidence="15 16">
    <name type="scientific">Arabis alpina</name>
    <name type="common">Alpine rock-cress</name>
    <dbReference type="NCBI Taxonomy" id="50452"/>
    <lineage>
        <taxon>Eukaryota</taxon>
        <taxon>Viridiplantae</taxon>
        <taxon>Streptophyta</taxon>
        <taxon>Embryophyta</taxon>
        <taxon>Tracheophyta</taxon>
        <taxon>Spermatophyta</taxon>
        <taxon>Magnoliopsida</taxon>
        <taxon>eudicotyledons</taxon>
        <taxon>Gunneridae</taxon>
        <taxon>Pentapetalae</taxon>
        <taxon>rosids</taxon>
        <taxon>malvids</taxon>
        <taxon>Brassicales</taxon>
        <taxon>Brassicaceae</taxon>
        <taxon>Arabideae</taxon>
        <taxon>Arabis</taxon>
    </lineage>
</organism>
<evidence type="ECO:0000256" key="13">
    <source>
        <dbReference type="SAM" id="MobiDB-lite"/>
    </source>
</evidence>
<dbReference type="GO" id="GO:0005634">
    <property type="term" value="C:nucleus"/>
    <property type="evidence" value="ECO:0007669"/>
    <property type="project" value="UniProtKB-SubCell"/>
</dbReference>
<dbReference type="GO" id="GO:0009736">
    <property type="term" value="P:cytokinin-activated signaling pathway"/>
    <property type="evidence" value="ECO:0007669"/>
    <property type="project" value="UniProtKB-KW"/>
</dbReference>
<evidence type="ECO:0000256" key="12">
    <source>
        <dbReference type="PROSITE-ProRule" id="PRU00169"/>
    </source>
</evidence>
<name>A0A087GU49_ARAAL</name>
<dbReference type="PANTHER" id="PTHR43874">
    <property type="entry name" value="TWO-COMPONENT RESPONSE REGULATOR"/>
    <property type="match status" value="1"/>
</dbReference>
<accession>A0A087GU49</accession>
<dbReference type="Gramene" id="KFK33401">
    <property type="protein sequence ID" value="KFK33401"/>
    <property type="gene ID" value="AALP_AA5G008000"/>
</dbReference>
<dbReference type="eggNOG" id="KOG1601">
    <property type="taxonomic scope" value="Eukaryota"/>
</dbReference>
<evidence type="ECO:0000259" key="14">
    <source>
        <dbReference type="PROSITE" id="PS50110"/>
    </source>
</evidence>
<reference evidence="16" key="1">
    <citation type="journal article" date="2015" name="Nat. Plants">
        <title>Genome expansion of Arabis alpina linked with retrotransposition and reduced symmetric DNA methylation.</title>
        <authorList>
            <person name="Willing E.M."/>
            <person name="Rawat V."/>
            <person name="Mandakova T."/>
            <person name="Maumus F."/>
            <person name="James G.V."/>
            <person name="Nordstroem K.J."/>
            <person name="Becker C."/>
            <person name="Warthmann N."/>
            <person name="Chica C."/>
            <person name="Szarzynska B."/>
            <person name="Zytnicki M."/>
            <person name="Albani M.C."/>
            <person name="Kiefer C."/>
            <person name="Bergonzi S."/>
            <person name="Castaings L."/>
            <person name="Mateos J.L."/>
            <person name="Berns M.C."/>
            <person name="Bujdoso N."/>
            <person name="Piofczyk T."/>
            <person name="de Lorenzo L."/>
            <person name="Barrero-Sicilia C."/>
            <person name="Mateos I."/>
            <person name="Piednoel M."/>
            <person name="Hagmann J."/>
            <person name="Chen-Min-Tao R."/>
            <person name="Iglesias-Fernandez R."/>
            <person name="Schuster S.C."/>
            <person name="Alonso-Blanco C."/>
            <person name="Roudier F."/>
            <person name="Carbonero P."/>
            <person name="Paz-Ares J."/>
            <person name="Davis S.J."/>
            <person name="Pecinka A."/>
            <person name="Quesneville H."/>
            <person name="Colot V."/>
            <person name="Lysak M.A."/>
            <person name="Weigel D."/>
            <person name="Coupland G."/>
            <person name="Schneeberger K."/>
        </authorList>
    </citation>
    <scope>NUCLEOTIDE SEQUENCE [LARGE SCALE GENOMIC DNA]</scope>
    <source>
        <strain evidence="16">cv. Pajares</strain>
    </source>
</reference>
<dbReference type="GO" id="GO:0003677">
    <property type="term" value="F:DNA binding"/>
    <property type="evidence" value="ECO:0007669"/>
    <property type="project" value="UniProtKB-KW"/>
</dbReference>
<dbReference type="Pfam" id="PF00072">
    <property type="entry name" value="Response_reg"/>
    <property type="match status" value="1"/>
</dbReference>
<feature type="compositionally biased region" description="Polar residues" evidence="13">
    <location>
        <begin position="335"/>
        <end position="348"/>
    </location>
</feature>
<keyword evidence="9 11" id="KW-0804">Transcription</keyword>
<dbReference type="PANTHER" id="PTHR43874:SF123">
    <property type="entry name" value="TWO-COMPONENT RESPONSE REGULATOR ARR14"/>
    <property type="match status" value="1"/>
</dbReference>
<dbReference type="PIRSF" id="PIRSF036392">
    <property type="entry name" value="RR_ARR_type-B"/>
    <property type="match status" value="1"/>
</dbReference>
<comment type="similarity">
    <text evidence="2">Belongs to the ARR family. Type-B subfamily.</text>
</comment>
<feature type="domain" description="Response regulatory" evidence="14">
    <location>
        <begin position="12"/>
        <end position="127"/>
    </location>
</feature>
<keyword evidence="5 11" id="KW-0902">Two-component regulatory system</keyword>
<keyword evidence="8 11" id="KW-0010">Activator</keyword>
<dbReference type="FunFam" id="1.10.10.60:FF:000007">
    <property type="entry name" value="Two-component response regulator"/>
    <property type="match status" value="1"/>
</dbReference>
<protein>
    <recommendedName>
        <fullName evidence="11">Two-component response regulator</fullName>
    </recommendedName>
</protein>
<dbReference type="GO" id="GO:0003700">
    <property type="term" value="F:DNA-binding transcription factor activity"/>
    <property type="evidence" value="ECO:0007669"/>
    <property type="project" value="UniProtKB-UniRule"/>
</dbReference>
<dbReference type="OMA" id="TESMERY"/>
<dbReference type="Gene3D" id="3.40.50.2300">
    <property type="match status" value="1"/>
</dbReference>